<evidence type="ECO:0000313" key="1">
    <source>
        <dbReference type="EMBL" id="CAL1673356.1"/>
    </source>
</evidence>
<gene>
    <name evidence="1" type="ORF">LPLAT_LOCUS264</name>
</gene>
<protein>
    <recommendedName>
        <fullName evidence="3">Phage protein</fullName>
    </recommendedName>
</protein>
<accession>A0AAV2N274</accession>
<dbReference type="Proteomes" id="UP001497644">
    <property type="component" value="Chromosome 1"/>
</dbReference>
<dbReference type="AlphaFoldDB" id="A0AAV2N274"/>
<keyword evidence="2" id="KW-1185">Reference proteome</keyword>
<reference evidence="1 2" key="1">
    <citation type="submission" date="2024-04" db="EMBL/GenBank/DDBJ databases">
        <authorList>
            <consortium name="Molecular Ecology Group"/>
        </authorList>
    </citation>
    <scope>NUCLEOTIDE SEQUENCE [LARGE SCALE GENOMIC DNA]</scope>
</reference>
<evidence type="ECO:0008006" key="3">
    <source>
        <dbReference type="Google" id="ProtNLM"/>
    </source>
</evidence>
<evidence type="ECO:0000313" key="2">
    <source>
        <dbReference type="Proteomes" id="UP001497644"/>
    </source>
</evidence>
<dbReference type="EMBL" id="OZ034824">
    <property type="protein sequence ID" value="CAL1673356.1"/>
    <property type="molecule type" value="Genomic_DNA"/>
</dbReference>
<name>A0AAV2N274_9HYME</name>
<organism evidence="1 2">
    <name type="scientific">Lasius platythorax</name>
    <dbReference type="NCBI Taxonomy" id="488582"/>
    <lineage>
        <taxon>Eukaryota</taxon>
        <taxon>Metazoa</taxon>
        <taxon>Ecdysozoa</taxon>
        <taxon>Arthropoda</taxon>
        <taxon>Hexapoda</taxon>
        <taxon>Insecta</taxon>
        <taxon>Pterygota</taxon>
        <taxon>Neoptera</taxon>
        <taxon>Endopterygota</taxon>
        <taxon>Hymenoptera</taxon>
        <taxon>Apocrita</taxon>
        <taxon>Aculeata</taxon>
        <taxon>Formicoidea</taxon>
        <taxon>Formicidae</taxon>
        <taxon>Formicinae</taxon>
        <taxon>Lasius</taxon>
        <taxon>Lasius</taxon>
    </lineage>
</organism>
<sequence length="74" mass="8304">MAIGKTRFVLRVNGDNGNGYAVEVESLRFAWITDGYRLNRYPKTGKIHAEEALNSFLVSVSITGKVIDHLDCLY</sequence>
<proteinExistence type="predicted"/>